<dbReference type="OrthoDB" id="5702680at2"/>
<organism evidence="1 2">
    <name type="scientific">Epibacterium ulvae</name>
    <dbReference type="NCBI Taxonomy" id="1156985"/>
    <lineage>
        <taxon>Bacteria</taxon>
        <taxon>Pseudomonadati</taxon>
        <taxon>Pseudomonadota</taxon>
        <taxon>Alphaproteobacteria</taxon>
        <taxon>Rhodobacterales</taxon>
        <taxon>Roseobacteraceae</taxon>
        <taxon>Epibacterium</taxon>
    </lineage>
</organism>
<evidence type="ECO:0000313" key="1">
    <source>
        <dbReference type="EMBL" id="SCZ67813.1"/>
    </source>
</evidence>
<protein>
    <submittedName>
        <fullName evidence="1">Uncharacterized protein</fullName>
    </submittedName>
</protein>
<sequence length="142" mass="16724">MLLSLLRLFGLLLPALIPSWRFFKTVAPSPRVEYRLFYRGSWGEWCEDRPRPARIGTLQMIRRLFWNPAWNEQLFMVSCSERLIDTPTVHSAAELARRIAQTLPEHEVDFQFRLVFLSREEDQIIKSVEYESARISRAEALA</sequence>
<evidence type="ECO:0000313" key="2">
    <source>
        <dbReference type="Proteomes" id="UP000198767"/>
    </source>
</evidence>
<dbReference type="AlphaFoldDB" id="A0A1G5R168"/>
<accession>A0A1G5R168</accession>
<dbReference type="Proteomes" id="UP000198767">
    <property type="component" value="Unassembled WGS sequence"/>
</dbReference>
<dbReference type="EMBL" id="FMWG01000007">
    <property type="protein sequence ID" value="SCZ67813.1"/>
    <property type="molecule type" value="Genomic_DNA"/>
</dbReference>
<proteinExistence type="predicted"/>
<gene>
    <name evidence="1" type="ORF">SAMN04488118_107125</name>
</gene>
<keyword evidence="2" id="KW-1185">Reference proteome</keyword>
<name>A0A1G5R168_9RHOB</name>
<reference evidence="1 2" key="1">
    <citation type="submission" date="2016-10" db="EMBL/GenBank/DDBJ databases">
        <authorList>
            <person name="de Groot N.N."/>
        </authorList>
    </citation>
    <scope>NUCLEOTIDE SEQUENCE [LARGE SCALE GENOMIC DNA]</scope>
    <source>
        <strain evidence="1 2">U95</strain>
    </source>
</reference>
<dbReference type="RefSeq" id="WP_090219403.1">
    <property type="nucleotide sequence ID" value="NZ_CANMPF010000007.1"/>
</dbReference>
<dbReference type="STRING" id="1156985.SAMN04488118_107125"/>